<dbReference type="GO" id="GO:0046872">
    <property type="term" value="F:metal ion binding"/>
    <property type="evidence" value="ECO:0007669"/>
    <property type="project" value="InterPro"/>
</dbReference>
<dbReference type="PROSITE" id="PS50975">
    <property type="entry name" value="ATP_GRASP"/>
    <property type="match status" value="1"/>
</dbReference>
<evidence type="ECO:0000313" key="7">
    <source>
        <dbReference type="Proteomes" id="UP000033699"/>
    </source>
</evidence>
<dbReference type="PATRIC" id="fig|359131.3.peg.2310"/>
<evidence type="ECO:0000256" key="3">
    <source>
        <dbReference type="ARBA" id="ARBA00022840"/>
    </source>
</evidence>
<dbReference type="InterPro" id="IPR011761">
    <property type="entry name" value="ATP-grasp"/>
</dbReference>
<dbReference type="GO" id="GO:0016874">
    <property type="term" value="F:ligase activity"/>
    <property type="evidence" value="ECO:0007669"/>
    <property type="project" value="UniProtKB-KW"/>
</dbReference>
<dbReference type="EMBL" id="JZKH01000019">
    <property type="protein sequence ID" value="KJS61878.1"/>
    <property type="molecule type" value="Genomic_DNA"/>
</dbReference>
<evidence type="ECO:0000313" key="6">
    <source>
        <dbReference type="EMBL" id="KJS61878.1"/>
    </source>
</evidence>
<dbReference type="Pfam" id="PF13535">
    <property type="entry name" value="ATP-grasp_4"/>
    <property type="match status" value="1"/>
</dbReference>
<feature type="domain" description="ATP-grasp" evidence="5">
    <location>
        <begin position="113"/>
        <end position="309"/>
    </location>
</feature>
<comment type="caution">
    <text evidence="6">The sequence shown here is derived from an EMBL/GenBank/DDBJ whole genome shotgun (WGS) entry which is preliminary data.</text>
</comment>
<evidence type="ECO:0000256" key="2">
    <source>
        <dbReference type="ARBA" id="ARBA00022741"/>
    </source>
</evidence>
<gene>
    <name evidence="6" type="ORF">VM95_11925</name>
</gene>
<accession>A0A0F2TF87</accession>
<proteinExistence type="predicted"/>
<keyword evidence="3 4" id="KW-0067">ATP-binding</keyword>
<organism evidence="6 7">
    <name type="scientific">Streptomyces rubellomurinus (strain ATCC 31215)</name>
    <dbReference type="NCBI Taxonomy" id="359131"/>
    <lineage>
        <taxon>Bacteria</taxon>
        <taxon>Bacillati</taxon>
        <taxon>Actinomycetota</taxon>
        <taxon>Actinomycetes</taxon>
        <taxon>Kitasatosporales</taxon>
        <taxon>Streptomycetaceae</taxon>
        <taxon>Streptomyces</taxon>
    </lineage>
</organism>
<dbReference type="PANTHER" id="PTHR43585:SF2">
    <property type="entry name" value="ATP-GRASP ENZYME FSQD"/>
    <property type="match status" value="1"/>
</dbReference>
<evidence type="ECO:0000259" key="5">
    <source>
        <dbReference type="PROSITE" id="PS50975"/>
    </source>
</evidence>
<dbReference type="PANTHER" id="PTHR43585">
    <property type="entry name" value="FUMIPYRROLE BIOSYNTHESIS PROTEIN C"/>
    <property type="match status" value="1"/>
</dbReference>
<dbReference type="AlphaFoldDB" id="A0A0F2TF87"/>
<sequence>MSALRVAVVDAFGTSFGFTGAFGAVGGEVIQVRSTPVPPVGVDPVDDRAFSEVLVHDGELDALTARLAALGPVAVLAGRETGVELADALSERLGLASNGTALSGARRDKYVQIETIKARGVPGMRQLRTGDEAELHAWHQDVGGTVVVKPLRGYWGAGVSFCDRPQDSVAALRGLRGRRTVLGEPITEVVAQEYLVGAEYIVNTVSCAGVHQLTDAWRTERIEANGVRDLVTAQVLLRCDEPPVGELFDYGRRVLDALGIRYGAAHLEIKLTPDGPRLVEVGARVSGLPHYTSEVLGEGQLEWTVDAYLRPERFHARAGRPYRRRHAFAWAALVAPASGRLRAYRALDRLERLASFRSLTVLVRPGEAITATTYDREYPATLTLGHPVDAVLQRDLNTVRYLDGPGMYDIGPAPM</sequence>
<name>A0A0F2TF87_STRR3</name>
<evidence type="ECO:0000256" key="4">
    <source>
        <dbReference type="PROSITE-ProRule" id="PRU00409"/>
    </source>
</evidence>
<evidence type="ECO:0000256" key="1">
    <source>
        <dbReference type="ARBA" id="ARBA00022598"/>
    </source>
</evidence>
<dbReference type="Gene3D" id="3.30.470.20">
    <property type="entry name" value="ATP-grasp fold, B domain"/>
    <property type="match status" value="1"/>
</dbReference>
<dbReference type="OrthoDB" id="24041at2"/>
<keyword evidence="1" id="KW-0436">Ligase</keyword>
<dbReference type="Proteomes" id="UP000033699">
    <property type="component" value="Unassembled WGS sequence"/>
</dbReference>
<reference evidence="6 7" key="1">
    <citation type="submission" date="2015-02" db="EMBL/GenBank/DDBJ databases">
        <authorList>
            <person name="Ju K.-S."/>
            <person name="Doroghazi J.R."/>
            <person name="Metcalf W."/>
        </authorList>
    </citation>
    <scope>NUCLEOTIDE SEQUENCE [LARGE SCALE GENOMIC DNA]</scope>
    <source>
        <strain evidence="6 7">ATCC 31215</strain>
    </source>
</reference>
<keyword evidence="7" id="KW-1185">Reference proteome</keyword>
<keyword evidence="2 4" id="KW-0547">Nucleotide-binding</keyword>
<protein>
    <recommendedName>
        <fullName evidence="5">ATP-grasp domain-containing protein</fullName>
    </recommendedName>
</protein>
<dbReference type="InterPro" id="IPR052032">
    <property type="entry name" value="ATP-dep_AA_Ligase"/>
</dbReference>
<dbReference type="RefSeq" id="WP_045695234.1">
    <property type="nucleotide sequence ID" value="NZ_JZKH01000019.1"/>
</dbReference>
<dbReference type="SUPFAM" id="SSF56059">
    <property type="entry name" value="Glutathione synthetase ATP-binding domain-like"/>
    <property type="match status" value="1"/>
</dbReference>
<dbReference type="GO" id="GO:0005524">
    <property type="term" value="F:ATP binding"/>
    <property type="evidence" value="ECO:0007669"/>
    <property type="project" value="UniProtKB-UniRule"/>
</dbReference>